<evidence type="ECO:0000256" key="1">
    <source>
        <dbReference type="SAM" id="MobiDB-lite"/>
    </source>
</evidence>
<feature type="compositionally biased region" description="Basic residues" evidence="1">
    <location>
        <begin position="50"/>
        <end position="62"/>
    </location>
</feature>
<dbReference type="InterPro" id="IPR046539">
    <property type="entry name" value="DUF6604"/>
</dbReference>
<reference evidence="3 4" key="1">
    <citation type="submission" date="2024-04" db="EMBL/GenBank/DDBJ databases">
        <title>Phyllosticta paracitricarpa is synonymous to the EU quarantine fungus P. citricarpa based on phylogenomic analyses.</title>
        <authorList>
            <consortium name="Lawrence Berkeley National Laboratory"/>
            <person name="Van Ingen-Buijs V.A."/>
            <person name="Van Westerhoven A.C."/>
            <person name="Haridas S."/>
            <person name="Skiadas P."/>
            <person name="Martin F."/>
            <person name="Groenewald J.Z."/>
            <person name="Crous P.W."/>
            <person name="Seidl M.F."/>
        </authorList>
    </citation>
    <scope>NUCLEOTIDE SEQUENCE [LARGE SCALE GENOMIC DNA]</scope>
    <source>
        <strain evidence="3 4">CBS 123374</strain>
    </source>
</reference>
<feature type="compositionally biased region" description="Basic and acidic residues" evidence="1">
    <location>
        <begin position="390"/>
        <end position="407"/>
    </location>
</feature>
<evidence type="ECO:0000259" key="2">
    <source>
        <dbReference type="Pfam" id="PF20253"/>
    </source>
</evidence>
<feature type="region of interest" description="Disordered" evidence="1">
    <location>
        <begin position="385"/>
        <end position="407"/>
    </location>
</feature>
<feature type="domain" description="DUF6604" evidence="2">
    <location>
        <begin position="14"/>
        <end position="313"/>
    </location>
</feature>
<dbReference type="Proteomes" id="UP001492380">
    <property type="component" value="Unassembled WGS sequence"/>
</dbReference>
<accession>A0ABR1YS03</accession>
<evidence type="ECO:0000313" key="4">
    <source>
        <dbReference type="Proteomes" id="UP001492380"/>
    </source>
</evidence>
<evidence type="ECO:0000313" key="3">
    <source>
        <dbReference type="EMBL" id="KAK8237763.1"/>
    </source>
</evidence>
<protein>
    <recommendedName>
        <fullName evidence="2">DUF6604 domain-containing protein</fullName>
    </recommendedName>
</protein>
<keyword evidence="4" id="KW-1185">Reference proteome</keyword>
<dbReference type="Pfam" id="PF20253">
    <property type="entry name" value="DUF6604"/>
    <property type="match status" value="1"/>
</dbReference>
<feature type="compositionally biased region" description="Polar residues" evidence="1">
    <location>
        <begin position="66"/>
        <end position="99"/>
    </location>
</feature>
<dbReference type="EMBL" id="JBBWRZ010000004">
    <property type="protein sequence ID" value="KAK8237763.1"/>
    <property type="molecule type" value="Genomic_DNA"/>
</dbReference>
<sequence length="884" mass="99886">MSAPGLRFFTSDYQQYKEDTNTVASWLASTARQCGYPEDLLPVEAAQAPRAKKKKSKAKKKKAETAESNIGASNACGSSEGNSQAQVDAPASENSTANGSIKAPGVATPTTTTPSPKTYVFSSVQDFMSLADFIAAKKKPTLKVPRYFAESLDRAISLRKRHSTTVVASRPRDVDSDDRHSYFVGVLEWVKEVLRPSFATTSTKEPRPDINVTVDFANMFSGLSIEEPSQRFEEAPDVVIPKRPLPDLAALQQQEEQEAYLAFSLLIEDFRKIRKALQEDIWGEFKIGYYHALSAALVSNTAIDFARQLEQDMSDVLKKHGGAAKMLEKIWNDTCRNKRQDPDRRERPTDDLNFKVYEEAEDLMIPAYQLLDSFSKEVRSGNIPINGPRDYGRYDPKSDRGSKSARAKYQEDKSLLMQFLPTLAVFCLETHPNGALVEDELTRGLRMVFKTQKISLWNVLSLQVFLDLHHCLREIVTRGSGQLAYALNVVKSSLSMNLKFHAERNLYSENWTRENDGVLRDLIQWIDDNFIDDPVEQTCLRLGRPLPGKKYLLVNNPVLSGLCIYSVQAKFQELGIKISNAFGAVVSAKHLYVAFRKNKMLEGVWTDMEAAMMCQEEDHGPITDDVPVFETFLRRYLIDMGVSVSNFAKDSRGGSGYQRSGAGAKTLKEKANLMRVWKHRFCTESRRVDFTPDELKKIMETTVTWEEDWSSEPEEQETPFGTIKRADISRPVGREGARSLRDPSRAERLQKLPIPQLLKQLGPTLQGEFMEITYDYLILHRFCWQLFERIKSTEDDLLKEMFGFDYIKSVVHLPRMTGYIFKSVVVDEDKFPNPFLNKKRSRGVIDPHIPAMAATHLGAMISSGSGAIGARIASEKYGVAYQFE</sequence>
<gene>
    <name evidence="3" type="ORF">HDK90DRAFT_203747</name>
</gene>
<organism evidence="3 4">
    <name type="scientific">Phyllosticta capitalensis</name>
    <dbReference type="NCBI Taxonomy" id="121624"/>
    <lineage>
        <taxon>Eukaryota</taxon>
        <taxon>Fungi</taxon>
        <taxon>Dikarya</taxon>
        <taxon>Ascomycota</taxon>
        <taxon>Pezizomycotina</taxon>
        <taxon>Dothideomycetes</taxon>
        <taxon>Dothideomycetes incertae sedis</taxon>
        <taxon>Botryosphaeriales</taxon>
        <taxon>Phyllostictaceae</taxon>
        <taxon>Phyllosticta</taxon>
    </lineage>
</organism>
<dbReference type="PANTHER" id="PTHR38795:SF1">
    <property type="entry name" value="DUF6604 DOMAIN-CONTAINING PROTEIN"/>
    <property type="match status" value="1"/>
</dbReference>
<comment type="caution">
    <text evidence="3">The sequence shown here is derived from an EMBL/GenBank/DDBJ whole genome shotgun (WGS) entry which is preliminary data.</text>
</comment>
<name>A0ABR1YS03_9PEZI</name>
<feature type="region of interest" description="Disordered" evidence="1">
    <location>
        <begin position="44"/>
        <end position="115"/>
    </location>
</feature>
<proteinExistence type="predicted"/>
<dbReference type="PANTHER" id="PTHR38795">
    <property type="entry name" value="DUF6604 DOMAIN-CONTAINING PROTEIN"/>
    <property type="match status" value="1"/>
</dbReference>